<dbReference type="HOGENOM" id="CLU_1545979_0_0_7"/>
<evidence type="ECO:0000313" key="2">
    <source>
        <dbReference type="EMBL" id="ABF92089.1"/>
    </source>
</evidence>
<evidence type="ECO:0000313" key="3">
    <source>
        <dbReference type="Proteomes" id="UP000002402"/>
    </source>
</evidence>
<name>Q1D4P3_MYXXD</name>
<dbReference type="eggNOG" id="ENOG502ZG0V">
    <property type="taxonomic scope" value="Bacteria"/>
</dbReference>
<evidence type="ECO:0000256" key="1">
    <source>
        <dbReference type="SAM" id="MobiDB-lite"/>
    </source>
</evidence>
<accession>Q1D4P3</accession>
<protein>
    <submittedName>
        <fullName evidence="2">Uncharacterized protein</fullName>
    </submittedName>
</protein>
<sequence>MQRANDTHAHSRISKEKSHMNTTHTPTTYSRRFVAAVTATLAVAMLLMTPGKAHAVDGDRQVTHLRVRIVTGSDDLRKASNAFAEFSYTAINGSHISISQNLNNGANWPNGSTRTVDVELPDGVLYSNMREFAIRFQSGQSNPFETGDNWNLNDIRVTAILDDGSETIIVQDSGNPYHRFKSDVNTRRAWVL</sequence>
<feature type="compositionally biased region" description="Basic and acidic residues" evidence="1">
    <location>
        <begin position="1"/>
        <end position="19"/>
    </location>
</feature>
<dbReference type="AlphaFoldDB" id="Q1D4P3"/>
<proteinExistence type="predicted"/>
<dbReference type="OrthoDB" id="5382941at2"/>
<dbReference type="EnsemblBacteria" id="ABF92089">
    <property type="protein sequence ID" value="ABF92089"/>
    <property type="gene ID" value="MXAN_4205"/>
</dbReference>
<reference evidence="2 3" key="1">
    <citation type="journal article" date="2006" name="Proc. Natl. Acad. Sci. U.S.A.">
        <title>Evolution of sensory complexity recorded in a myxobacterial genome.</title>
        <authorList>
            <person name="Goldman B.S."/>
            <person name="Nierman W.C."/>
            <person name="Kaiser D."/>
            <person name="Slater S.C."/>
            <person name="Durkin A.S."/>
            <person name="Eisen J.A."/>
            <person name="Ronning C.M."/>
            <person name="Barbazuk W.B."/>
            <person name="Blanchard M."/>
            <person name="Field C."/>
            <person name="Halling C."/>
            <person name="Hinkle G."/>
            <person name="Iartchuk O."/>
            <person name="Kim H.S."/>
            <person name="Mackenzie C."/>
            <person name="Madupu R."/>
            <person name="Miller N."/>
            <person name="Shvartsbeyn A."/>
            <person name="Sullivan S.A."/>
            <person name="Vaudin M."/>
            <person name="Wiegand R."/>
            <person name="Kaplan H.B."/>
        </authorList>
    </citation>
    <scope>NUCLEOTIDE SEQUENCE [LARGE SCALE GENOMIC DNA]</scope>
    <source>
        <strain evidence="3">DK1622</strain>
    </source>
</reference>
<dbReference type="Proteomes" id="UP000002402">
    <property type="component" value="Chromosome"/>
</dbReference>
<dbReference type="EMBL" id="CP000113">
    <property type="protein sequence ID" value="ABF92089.1"/>
    <property type="molecule type" value="Genomic_DNA"/>
</dbReference>
<feature type="region of interest" description="Disordered" evidence="1">
    <location>
        <begin position="1"/>
        <end position="27"/>
    </location>
</feature>
<keyword evidence="3" id="KW-1185">Reference proteome</keyword>
<dbReference type="KEGG" id="mxa:MXAN_4205"/>
<organism evidence="2 3">
    <name type="scientific">Myxococcus xanthus (strain DK1622)</name>
    <dbReference type="NCBI Taxonomy" id="246197"/>
    <lineage>
        <taxon>Bacteria</taxon>
        <taxon>Pseudomonadati</taxon>
        <taxon>Myxococcota</taxon>
        <taxon>Myxococcia</taxon>
        <taxon>Myxococcales</taxon>
        <taxon>Cystobacterineae</taxon>
        <taxon>Myxococcaceae</taxon>
        <taxon>Myxococcus</taxon>
    </lineage>
</organism>
<gene>
    <name evidence="2" type="ordered locus">MXAN_4205</name>
</gene>